<dbReference type="AlphaFoldDB" id="G7E8X6"/>
<evidence type="ECO:0000313" key="8">
    <source>
        <dbReference type="Proteomes" id="UP000009131"/>
    </source>
</evidence>
<organism evidence="7 8">
    <name type="scientific">Mixia osmundae (strain CBS 9802 / IAM 14324 / JCM 22182 / KY 12970)</name>
    <dbReference type="NCBI Taxonomy" id="764103"/>
    <lineage>
        <taxon>Eukaryota</taxon>
        <taxon>Fungi</taxon>
        <taxon>Dikarya</taxon>
        <taxon>Basidiomycota</taxon>
        <taxon>Pucciniomycotina</taxon>
        <taxon>Mixiomycetes</taxon>
        <taxon>Mixiales</taxon>
        <taxon>Mixiaceae</taxon>
        <taxon>Mixia</taxon>
    </lineage>
</organism>
<dbReference type="GO" id="GO:0016787">
    <property type="term" value="F:hydrolase activity"/>
    <property type="evidence" value="ECO:0007669"/>
    <property type="project" value="UniProtKB-KW"/>
</dbReference>
<keyword evidence="1 6" id="KW-0378">Hydrolase</keyword>
<dbReference type="HOGENOM" id="CLU_036001_2_1_1"/>
<dbReference type="Proteomes" id="UP000009131">
    <property type="component" value="Unassembled WGS sequence"/>
</dbReference>
<protein>
    <recommendedName>
        <fullName evidence="3 6">Queuosine 5'-phosphate N-glycosylase/hydrolase</fullName>
        <ecNumber evidence="6">3.2.2.-</ecNumber>
    </recommendedName>
    <alternativeName>
        <fullName evidence="4 6">Queuosine-nucleotide N-glycosylase/hydrolase</fullName>
    </alternativeName>
</protein>
<dbReference type="EC" id="3.2.2.-" evidence="6"/>
<dbReference type="InterPro" id="IPR019438">
    <property type="entry name" value="Q_salvage"/>
</dbReference>
<dbReference type="PANTHER" id="PTHR21314">
    <property type="entry name" value="QUEUOSINE 5'-PHOSPHATE N-GLYCOSYLASE_HYDROLASE-RELATED"/>
    <property type="match status" value="1"/>
</dbReference>
<reference evidence="7 8" key="1">
    <citation type="journal article" date="2011" name="J. Gen. Appl. Microbiol.">
        <title>Draft genome sequencing of the enigmatic basidiomycete Mixia osmundae.</title>
        <authorList>
            <person name="Nishida H."/>
            <person name="Nagatsuka Y."/>
            <person name="Sugiyama J."/>
        </authorList>
    </citation>
    <scope>NUCLEOTIDE SEQUENCE [LARGE SCALE GENOMIC DNA]</scope>
    <source>
        <strain evidence="8">CBS 9802 / IAM 14324 / JCM 22182 / KY 12970</strain>
    </source>
</reference>
<accession>G7E8X6</accession>
<name>G7E8X6_MIXOS</name>
<evidence type="ECO:0000256" key="4">
    <source>
        <dbReference type="ARBA" id="ARBA00035393"/>
    </source>
</evidence>
<evidence type="ECO:0000256" key="6">
    <source>
        <dbReference type="RuleBase" id="RU365002"/>
    </source>
</evidence>
<dbReference type="OMA" id="FSFWSEE"/>
<evidence type="ECO:0000256" key="5">
    <source>
        <dbReference type="ARBA" id="ARBA00048204"/>
    </source>
</evidence>
<comment type="function">
    <text evidence="6">Catalyzes the hydrolysis of queuosine 5'-phosphate, releasing the nucleobase queuine (q). Is required for salvage of queuine from exogenous queuosine (Q) that is imported and then converted to queuosine 5'-phosphate intracellularly.</text>
</comment>
<evidence type="ECO:0000256" key="3">
    <source>
        <dbReference type="ARBA" id="ARBA00035306"/>
    </source>
</evidence>
<dbReference type="GO" id="GO:0006400">
    <property type="term" value="P:tRNA modification"/>
    <property type="evidence" value="ECO:0007669"/>
    <property type="project" value="TreeGrafter"/>
</dbReference>
<sequence>MSRGEAGGVLRSCLSVEEDLQDVRVPQASIRTAAAQVCSALNAQSLQKWSDELLHPRPDLHAEDFIASWIFLVSVLNFSFWSERQEGRYAVQWRSGCDGKGDETKLHTGYWSLLACLHRAREEQGDIIVWPKWYANASDAQLAHLFRSDSPEEIPLLDERMKVMREAGQVLLESYKGTFVNMIQEAQCSATRLVQLLTSQIASFDDRAELNGKQVLLHKRAQICVAETWAAFGGKGLGRFDDIDEITCFADYRVPQMLHQLGALVYSDELITKLENLANMPNKSREEAEIRVGTILSVEALRAEVAKRLVDEQRKPPNAIELDFYIWTLAKSRESAGTLTTLPHHRTRSCYY</sequence>
<reference evidence="7 8" key="2">
    <citation type="journal article" date="2012" name="Open Biol.">
        <title>Characteristics of nucleosomes and linker DNA regions on the genome of the basidiomycete Mixia osmundae revealed by mono- and dinucleosome mapping.</title>
        <authorList>
            <person name="Nishida H."/>
            <person name="Kondo S."/>
            <person name="Matsumoto T."/>
            <person name="Suzuki Y."/>
            <person name="Yoshikawa H."/>
            <person name="Taylor T.D."/>
            <person name="Sugiyama J."/>
        </authorList>
    </citation>
    <scope>NUCLEOTIDE SEQUENCE [LARGE SCALE GENOMIC DNA]</scope>
    <source>
        <strain evidence="8">CBS 9802 / IAM 14324 / JCM 22182 / KY 12970</strain>
    </source>
</reference>
<dbReference type="FunCoup" id="G7E8X6">
    <property type="interactions" value="188"/>
</dbReference>
<dbReference type="OrthoDB" id="416777at2759"/>
<evidence type="ECO:0000256" key="2">
    <source>
        <dbReference type="ARBA" id="ARBA00035119"/>
    </source>
</evidence>
<dbReference type="PANTHER" id="PTHR21314:SF0">
    <property type="entry name" value="QUEUOSINE 5'-PHOSPHATE N-GLYCOSYLASE_HYDROLASE"/>
    <property type="match status" value="1"/>
</dbReference>
<comment type="similarity">
    <text evidence="2 6">Belongs to the QNG1 protein family.</text>
</comment>
<gene>
    <name evidence="7" type="primary">Mo06295</name>
    <name evidence="7" type="ORF">E5Q_06295</name>
</gene>
<dbReference type="STRING" id="764103.G7E8X6"/>
<dbReference type="RefSeq" id="XP_014568810.1">
    <property type="nucleotide sequence ID" value="XM_014713324.1"/>
</dbReference>
<dbReference type="EMBL" id="BABT02000220">
    <property type="protein sequence ID" value="GAA99594.1"/>
    <property type="molecule type" value="Genomic_DNA"/>
</dbReference>
<keyword evidence="8" id="KW-1185">Reference proteome</keyword>
<dbReference type="Pfam" id="PF10343">
    <property type="entry name" value="Q_salvage"/>
    <property type="match status" value="1"/>
</dbReference>
<dbReference type="eggNOG" id="KOG2524">
    <property type="taxonomic scope" value="Eukaryota"/>
</dbReference>
<evidence type="ECO:0000313" key="7">
    <source>
        <dbReference type="EMBL" id="GAA99594.1"/>
    </source>
</evidence>
<dbReference type="InParanoid" id="G7E8X6"/>
<comment type="caution">
    <text evidence="7">The sequence shown here is derived from an EMBL/GenBank/DDBJ whole genome shotgun (WGS) entry which is preliminary data.</text>
</comment>
<evidence type="ECO:0000256" key="1">
    <source>
        <dbReference type="ARBA" id="ARBA00022801"/>
    </source>
</evidence>
<comment type="catalytic activity">
    <reaction evidence="5 6">
        <text>queuosine 5'-phosphate + H2O = queuine + D-ribose 5-phosphate</text>
        <dbReference type="Rhea" id="RHEA:75387"/>
        <dbReference type="ChEBI" id="CHEBI:15377"/>
        <dbReference type="ChEBI" id="CHEBI:17433"/>
        <dbReference type="ChEBI" id="CHEBI:78346"/>
        <dbReference type="ChEBI" id="CHEBI:194371"/>
    </reaction>
    <physiologicalReaction direction="left-to-right" evidence="5 6">
        <dbReference type="Rhea" id="RHEA:75388"/>
    </physiologicalReaction>
</comment>
<proteinExistence type="inferred from homology"/>